<keyword evidence="2" id="KW-1133">Transmembrane helix</keyword>
<keyword evidence="4" id="KW-1185">Reference proteome</keyword>
<dbReference type="AlphaFoldDB" id="H2XZR2"/>
<feature type="region of interest" description="Disordered" evidence="1">
    <location>
        <begin position="56"/>
        <end position="84"/>
    </location>
</feature>
<proteinExistence type="predicted"/>
<dbReference type="GeneTree" id="ENSGT00950000183101"/>
<accession>H2XZR2</accession>
<evidence type="ECO:0000313" key="4">
    <source>
        <dbReference type="Proteomes" id="UP000008144"/>
    </source>
</evidence>
<dbReference type="HOGENOM" id="CLU_2526781_0_0_1"/>
<reference evidence="3" key="2">
    <citation type="journal article" date="2008" name="Genome Biol.">
        <title>Improved genome assembly and evidence-based global gene model set for the chordate Ciona intestinalis: new insight into intron and operon populations.</title>
        <authorList>
            <person name="Satou Y."/>
            <person name="Mineta K."/>
            <person name="Ogasawara M."/>
            <person name="Sasakura Y."/>
            <person name="Shoguchi E."/>
            <person name="Ueno K."/>
            <person name="Yamada L."/>
            <person name="Matsumoto J."/>
            <person name="Wasserscheid J."/>
            <person name="Dewar K."/>
            <person name="Wiley G.B."/>
            <person name="Macmil S.L."/>
            <person name="Roe B.A."/>
            <person name="Zeller R.W."/>
            <person name="Hastings K.E."/>
            <person name="Lemaire P."/>
            <person name="Lindquist E."/>
            <person name="Endo T."/>
            <person name="Hotta K."/>
            <person name="Inaba K."/>
        </authorList>
    </citation>
    <scope>NUCLEOTIDE SEQUENCE [LARGE SCALE GENOMIC DNA]</scope>
    <source>
        <strain evidence="3">wild type</strain>
    </source>
</reference>
<dbReference type="Proteomes" id="UP000008144">
    <property type="component" value="Chromosome 2"/>
</dbReference>
<reference evidence="3" key="4">
    <citation type="submission" date="2025-09" db="UniProtKB">
        <authorList>
            <consortium name="Ensembl"/>
        </authorList>
    </citation>
    <scope>IDENTIFICATION</scope>
</reference>
<protein>
    <submittedName>
        <fullName evidence="3">Uncharacterized protein</fullName>
    </submittedName>
</protein>
<feature type="transmembrane region" description="Helical" evidence="2">
    <location>
        <begin position="18"/>
        <end position="42"/>
    </location>
</feature>
<evidence type="ECO:0000313" key="3">
    <source>
        <dbReference type="Ensembl" id="ENSCINP00000035146.1"/>
    </source>
</evidence>
<keyword evidence="2" id="KW-0472">Membrane</keyword>
<reference evidence="3" key="3">
    <citation type="submission" date="2025-08" db="UniProtKB">
        <authorList>
            <consortium name="Ensembl"/>
        </authorList>
    </citation>
    <scope>IDENTIFICATION</scope>
</reference>
<dbReference type="InParanoid" id="H2XZR2"/>
<organism evidence="3 4">
    <name type="scientific">Ciona intestinalis</name>
    <name type="common">Transparent sea squirt</name>
    <name type="synonym">Ascidia intestinalis</name>
    <dbReference type="NCBI Taxonomy" id="7719"/>
    <lineage>
        <taxon>Eukaryota</taxon>
        <taxon>Metazoa</taxon>
        <taxon>Chordata</taxon>
        <taxon>Tunicata</taxon>
        <taxon>Ascidiacea</taxon>
        <taxon>Phlebobranchia</taxon>
        <taxon>Cionidae</taxon>
        <taxon>Ciona</taxon>
    </lineage>
</organism>
<dbReference type="Ensembl" id="ENSCINT00000030763.1">
    <property type="protein sequence ID" value="ENSCINP00000035146.1"/>
    <property type="gene ID" value="ENSCING00000019335.1"/>
</dbReference>
<name>H2XZR2_CIOIN</name>
<sequence length="84" mass="8912">MSGTTAGLTTVAPPPTNILVIVLPIVGGVVLIAAIIITICCVQKVKRKRAFEGKYSPSANEEKGGVRMNDMVNVMQPPPPERLI</sequence>
<dbReference type="EMBL" id="EAAA01001371">
    <property type="status" value="NOT_ANNOTATED_CDS"/>
    <property type="molecule type" value="Genomic_DNA"/>
</dbReference>
<keyword evidence="2" id="KW-0812">Transmembrane</keyword>
<evidence type="ECO:0000256" key="2">
    <source>
        <dbReference type="SAM" id="Phobius"/>
    </source>
</evidence>
<reference evidence="4" key="1">
    <citation type="journal article" date="2002" name="Science">
        <title>The draft genome of Ciona intestinalis: insights into chordate and vertebrate origins.</title>
        <authorList>
            <person name="Dehal P."/>
            <person name="Satou Y."/>
            <person name="Campbell R.K."/>
            <person name="Chapman J."/>
            <person name="Degnan B."/>
            <person name="De Tomaso A."/>
            <person name="Davidson B."/>
            <person name="Di Gregorio A."/>
            <person name="Gelpke M."/>
            <person name="Goodstein D.M."/>
            <person name="Harafuji N."/>
            <person name="Hastings K.E."/>
            <person name="Ho I."/>
            <person name="Hotta K."/>
            <person name="Huang W."/>
            <person name="Kawashima T."/>
            <person name="Lemaire P."/>
            <person name="Martinez D."/>
            <person name="Meinertzhagen I.A."/>
            <person name="Necula S."/>
            <person name="Nonaka M."/>
            <person name="Putnam N."/>
            <person name="Rash S."/>
            <person name="Saiga H."/>
            <person name="Satake M."/>
            <person name="Terry A."/>
            <person name="Yamada L."/>
            <person name="Wang H.G."/>
            <person name="Awazu S."/>
            <person name="Azumi K."/>
            <person name="Boore J."/>
            <person name="Branno M."/>
            <person name="Chin-Bow S."/>
            <person name="DeSantis R."/>
            <person name="Doyle S."/>
            <person name="Francino P."/>
            <person name="Keys D.N."/>
            <person name="Haga S."/>
            <person name="Hayashi H."/>
            <person name="Hino K."/>
            <person name="Imai K.S."/>
            <person name="Inaba K."/>
            <person name="Kano S."/>
            <person name="Kobayashi K."/>
            <person name="Kobayashi M."/>
            <person name="Lee B.I."/>
            <person name="Makabe K.W."/>
            <person name="Manohar C."/>
            <person name="Matassi G."/>
            <person name="Medina M."/>
            <person name="Mochizuki Y."/>
            <person name="Mount S."/>
            <person name="Morishita T."/>
            <person name="Miura S."/>
            <person name="Nakayama A."/>
            <person name="Nishizaka S."/>
            <person name="Nomoto H."/>
            <person name="Ohta F."/>
            <person name="Oishi K."/>
            <person name="Rigoutsos I."/>
            <person name="Sano M."/>
            <person name="Sasaki A."/>
            <person name="Sasakura Y."/>
            <person name="Shoguchi E."/>
            <person name="Shin-i T."/>
            <person name="Spagnuolo A."/>
            <person name="Stainier D."/>
            <person name="Suzuki M.M."/>
            <person name="Tassy O."/>
            <person name="Takatori N."/>
            <person name="Tokuoka M."/>
            <person name="Yagi K."/>
            <person name="Yoshizaki F."/>
            <person name="Wada S."/>
            <person name="Zhang C."/>
            <person name="Hyatt P.D."/>
            <person name="Larimer F."/>
            <person name="Detter C."/>
            <person name="Doggett N."/>
            <person name="Glavina T."/>
            <person name="Hawkins T."/>
            <person name="Richardson P."/>
            <person name="Lucas S."/>
            <person name="Kohara Y."/>
            <person name="Levine M."/>
            <person name="Satoh N."/>
            <person name="Rokhsar D.S."/>
        </authorList>
    </citation>
    <scope>NUCLEOTIDE SEQUENCE [LARGE SCALE GENOMIC DNA]</scope>
</reference>
<evidence type="ECO:0000256" key="1">
    <source>
        <dbReference type="SAM" id="MobiDB-lite"/>
    </source>
</evidence>